<evidence type="ECO:0000313" key="8">
    <source>
        <dbReference type="EMBL" id="KAL1206701.1"/>
    </source>
</evidence>
<comment type="function">
    <text evidence="1">Putative transcription factor.</text>
</comment>
<dbReference type="PROSITE" id="PS51519">
    <property type="entry name" value="RWP_RK"/>
    <property type="match status" value="1"/>
</dbReference>
<keyword evidence="2" id="KW-0805">Transcription regulation</keyword>
<sequence length="280" mass="32870">MIILFGTRNSHYIAHTIPYVTLIFFYRDYISDRTQPSAVALFSSLSLQQMDPNSLHHLNSPTIKNEYDPDSFYDMLDTLPPLDSFLDMDDLKTNQGLHYQYHHYNGFEDFFENMEVNNTISSDILMLTQEPYFSSGSSSPLAIQNECLSSTESPEKRIMKKRNIKKKRQDKLEMSEIRQYFDRPIMKAAKELNVGLTVLKKRCRELGVYRWPHRKLKSLNSLIKNLKSVGMEEEVKNLEEHRVLIEQEPDAELTDGTKKLRQACFKANYKRRKSLADEYY</sequence>
<dbReference type="PANTHER" id="PTHR46373:SF27">
    <property type="entry name" value="PROTEIN RKD4"/>
    <property type="match status" value="1"/>
</dbReference>
<proteinExistence type="predicted"/>
<dbReference type="PANTHER" id="PTHR46373">
    <property type="entry name" value="PROTEIN RKD4"/>
    <property type="match status" value="1"/>
</dbReference>
<dbReference type="GO" id="GO:0003677">
    <property type="term" value="F:DNA binding"/>
    <property type="evidence" value="ECO:0007669"/>
    <property type="project" value="UniProtKB-KW"/>
</dbReference>
<evidence type="ECO:0000256" key="3">
    <source>
        <dbReference type="ARBA" id="ARBA00023054"/>
    </source>
</evidence>
<comment type="caution">
    <text evidence="8">The sequence shown here is derived from an EMBL/GenBank/DDBJ whole genome shotgun (WGS) entry which is preliminary data.</text>
</comment>
<organism evidence="8 9">
    <name type="scientific">Cardamine amara subsp. amara</name>
    <dbReference type="NCBI Taxonomy" id="228776"/>
    <lineage>
        <taxon>Eukaryota</taxon>
        <taxon>Viridiplantae</taxon>
        <taxon>Streptophyta</taxon>
        <taxon>Embryophyta</taxon>
        <taxon>Tracheophyta</taxon>
        <taxon>Spermatophyta</taxon>
        <taxon>Magnoliopsida</taxon>
        <taxon>eudicotyledons</taxon>
        <taxon>Gunneridae</taxon>
        <taxon>Pentapetalae</taxon>
        <taxon>rosids</taxon>
        <taxon>malvids</taxon>
        <taxon>Brassicales</taxon>
        <taxon>Brassicaceae</taxon>
        <taxon>Cardamineae</taxon>
        <taxon>Cardamine</taxon>
    </lineage>
</organism>
<gene>
    <name evidence="8" type="ORF">V5N11_027260</name>
</gene>
<feature type="domain" description="RWP-RK" evidence="7">
    <location>
        <begin position="155"/>
        <end position="240"/>
    </location>
</feature>
<dbReference type="AlphaFoldDB" id="A0ABD1B6J8"/>
<name>A0ABD1B6J8_CARAN</name>
<accession>A0ABD1B6J8</accession>
<dbReference type="Proteomes" id="UP001558713">
    <property type="component" value="Unassembled WGS sequence"/>
</dbReference>
<dbReference type="InterPro" id="IPR044607">
    <property type="entry name" value="RKD-like"/>
</dbReference>
<keyword evidence="4" id="KW-0238">DNA-binding</keyword>
<evidence type="ECO:0000256" key="5">
    <source>
        <dbReference type="ARBA" id="ARBA00023163"/>
    </source>
</evidence>
<keyword evidence="9" id="KW-1185">Reference proteome</keyword>
<reference evidence="8 9" key="1">
    <citation type="submission" date="2024-04" db="EMBL/GenBank/DDBJ databases">
        <title>Genome assembly C_amara_ONT_v2.</title>
        <authorList>
            <person name="Yant L."/>
            <person name="Moore C."/>
            <person name="Slenker M."/>
        </authorList>
    </citation>
    <scope>NUCLEOTIDE SEQUENCE [LARGE SCALE GENOMIC DNA]</scope>
    <source>
        <tissue evidence="8">Leaf</tissue>
    </source>
</reference>
<keyword evidence="6" id="KW-0539">Nucleus</keyword>
<protein>
    <submittedName>
        <fullName evidence="8">Protein RKD4</fullName>
    </submittedName>
</protein>
<evidence type="ECO:0000256" key="1">
    <source>
        <dbReference type="ARBA" id="ARBA00004049"/>
    </source>
</evidence>
<evidence type="ECO:0000259" key="7">
    <source>
        <dbReference type="PROSITE" id="PS51519"/>
    </source>
</evidence>
<keyword evidence="5" id="KW-0804">Transcription</keyword>
<keyword evidence="3" id="KW-0175">Coiled coil</keyword>
<dbReference type="InterPro" id="IPR003035">
    <property type="entry name" value="RWP-RK_dom"/>
</dbReference>
<evidence type="ECO:0000256" key="4">
    <source>
        <dbReference type="ARBA" id="ARBA00023125"/>
    </source>
</evidence>
<dbReference type="Pfam" id="PF02042">
    <property type="entry name" value="RWP-RK"/>
    <property type="match status" value="1"/>
</dbReference>
<dbReference type="EMBL" id="JBANAX010000497">
    <property type="protein sequence ID" value="KAL1206701.1"/>
    <property type="molecule type" value="Genomic_DNA"/>
</dbReference>
<evidence type="ECO:0000256" key="6">
    <source>
        <dbReference type="ARBA" id="ARBA00023242"/>
    </source>
</evidence>
<evidence type="ECO:0000313" key="9">
    <source>
        <dbReference type="Proteomes" id="UP001558713"/>
    </source>
</evidence>
<evidence type="ECO:0000256" key="2">
    <source>
        <dbReference type="ARBA" id="ARBA00023015"/>
    </source>
</evidence>